<dbReference type="PRINTS" id="PR00032">
    <property type="entry name" value="HTHARAC"/>
</dbReference>
<dbReference type="InterPro" id="IPR020449">
    <property type="entry name" value="Tscrpt_reg_AraC-type_HTH"/>
</dbReference>
<dbReference type="InterPro" id="IPR018062">
    <property type="entry name" value="HTH_AraC-typ_CS"/>
</dbReference>
<dbReference type="RefSeq" id="WP_156353341.1">
    <property type="nucleotide sequence ID" value="NZ_CACRST010000010.1"/>
</dbReference>
<dbReference type="Pfam" id="PF02311">
    <property type="entry name" value="AraC_binding"/>
    <property type="match status" value="1"/>
</dbReference>
<dbReference type="CDD" id="cd02208">
    <property type="entry name" value="cupin_RmlC-like"/>
    <property type="match status" value="1"/>
</dbReference>
<dbReference type="PROSITE" id="PS01124">
    <property type="entry name" value="HTH_ARAC_FAMILY_2"/>
    <property type="match status" value="1"/>
</dbReference>
<evidence type="ECO:0000259" key="4">
    <source>
        <dbReference type="PROSITE" id="PS01124"/>
    </source>
</evidence>
<dbReference type="InterPro" id="IPR003313">
    <property type="entry name" value="AraC-bd"/>
</dbReference>
<evidence type="ECO:0000256" key="2">
    <source>
        <dbReference type="ARBA" id="ARBA00023125"/>
    </source>
</evidence>
<dbReference type="SUPFAM" id="SSF46689">
    <property type="entry name" value="Homeodomain-like"/>
    <property type="match status" value="2"/>
</dbReference>
<organism evidence="5">
    <name type="scientific">Blautia glucerasea</name>
    <dbReference type="NCBI Taxonomy" id="536633"/>
    <lineage>
        <taxon>Bacteria</taxon>
        <taxon>Bacillati</taxon>
        <taxon>Bacillota</taxon>
        <taxon>Clostridia</taxon>
        <taxon>Lachnospirales</taxon>
        <taxon>Lachnospiraceae</taxon>
        <taxon>Blautia</taxon>
    </lineage>
</organism>
<evidence type="ECO:0000313" key="5">
    <source>
        <dbReference type="EMBL" id="VYS88757.1"/>
    </source>
</evidence>
<dbReference type="AlphaFoldDB" id="A0A6N2S5X2"/>
<keyword evidence="1" id="KW-0805">Transcription regulation</keyword>
<dbReference type="PANTHER" id="PTHR43280">
    <property type="entry name" value="ARAC-FAMILY TRANSCRIPTIONAL REGULATOR"/>
    <property type="match status" value="1"/>
</dbReference>
<dbReference type="GO" id="GO:0003700">
    <property type="term" value="F:DNA-binding transcription factor activity"/>
    <property type="evidence" value="ECO:0007669"/>
    <property type="project" value="InterPro"/>
</dbReference>
<dbReference type="InterPro" id="IPR009057">
    <property type="entry name" value="Homeodomain-like_sf"/>
</dbReference>
<keyword evidence="3" id="KW-0804">Transcription</keyword>
<dbReference type="EMBL" id="CACRST010000010">
    <property type="protein sequence ID" value="VYS88757.1"/>
    <property type="molecule type" value="Genomic_DNA"/>
</dbReference>
<feature type="domain" description="HTH araC/xylS-type" evidence="4">
    <location>
        <begin position="216"/>
        <end position="314"/>
    </location>
</feature>
<reference evidence="5" key="1">
    <citation type="submission" date="2019-11" db="EMBL/GenBank/DDBJ databases">
        <authorList>
            <person name="Feng L."/>
        </authorList>
    </citation>
    <scope>NUCLEOTIDE SEQUENCE</scope>
    <source>
        <strain evidence="5">BgluceraseaLFYP119</strain>
    </source>
</reference>
<dbReference type="SUPFAM" id="SSF51215">
    <property type="entry name" value="Regulatory protein AraC"/>
    <property type="match status" value="1"/>
</dbReference>
<gene>
    <name evidence="5" type="primary">melR_2</name>
    <name evidence="5" type="ORF">BGLFYP119_00982</name>
</gene>
<dbReference type="Gene3D" id="1.10.10.60">
    <property type="entry name" value="Homeodomain-like"/>
    <property type="match status" value="2"/>
</dbReference>
<dbReference type="InterPro" id="IPR018060">
    <property type="entry name" value="HTH_AraC"/>
</dbReference>
<dbReference type="SMART" id="SM00342">
    <property type="entry name" value="HTH_ARAC"/>
    <property type="match status" value="1"/>
</dbReference>
<keyword evidence="2" id="KW-0238">DNA-binding</keyword>
<dbReference type="InterPro" id="IPR014710">
    <property type="entry name" value="RmlC-like_jellyroll"/>
</dbReference>
<evidence type="ECO:0000256" key="3">
    <source>
        <dbReference type="ARBA" id="ARBA00023163"/>
    </source>
</evidence>
<dbReference type="Pfam" id="PF12833">
    <property type="entry name" value="HTH_18"/>
    <property type="match status" value="1"/>
</dbReference>
<dbReference type="PROSITE" id="PS00041">
    <property type="entry name" value="HTH_ARAC_FAMILY_1"/>
    <property type="match status" value="1"/>
</dbReference>
<proteinExistence type="predicted"/>
<dbReference type="Gene3D" id="2.60.120.10">
    <property type="entry name" value="Jelly Rolls"/>
    <property type="match status" value="1"/>
</dbReference>
<accession>A0A6N2S5X2</accession>
<dbReference type="InterPro" id="IPR037923">
    <property type="entry name" value="HTH-like"/>
</dbReference>
<evidence type="ECO:0000256" key="1">
    <source>
        <dbReference type="ARBA" id="ARBA00023015"/>
    </source>
</evidence>
<dbReference type="GO" id="GO:0043565">
    <property type="term" value="F:sequence-specific DNA binding"/>
    <property type="evidence" value="ECO:0007669"/>
    <property type="project" value="InterPro"/>
</dbReference>
<name>A0A6N2S5X2_9FIRM</name>
<dbReference type="PANTHER" id="PTHR43280:SF28">
    <property type="entry name" value="HTH-TYPE TRANSCRIPTIONAL ACTIVATOR RHAS"/>
    <property type="match status" value="1"/>
</dbReference>
<sequence length="319" mass="36952">MKSYPNDLPVYSHNPNHNTSFPLLVLDVRRKVCNPRNEGFCMVHWHEELQFVYVKKGIVRFRLWEKEQELSEGCCMFINSHVLHYITEKEDCAYHSFLIPPRMLGFFDGSIMEKTVEKFSGDPLLAGRAFSSKSQEDQKVLMAVEHLDALYFAKDRPSHWEYRLSLALAKLWIETVDALETENKSAKADLSTKGTFFVNGVSRFSSIQKKDHERIRNFLDFVHGNYNQKISLEEIANAGSVSRAECLRCFKKYTGLSPYKYLQKYRLQAAAAFLETTDKSITDIAMQVQFPSSSAFISAFRKAYGMTPKKYRERKQELS</sequence>
<protein>
    <submittedName>
        <fullName evidence="5">Melibiose operon regulatory protein</fullName>
    </submittedName>
</protein>